<accession>A0A0B9H4K7</accession>
<dbReference type="SUPFAM" id="SSF53474">
    <property type="entry name" value="alpha/beta-Hydrolases"/>
    <property type="match status" value="1"/>
</dbReference>
<comment type="caution">
    <text evidence="3">The sequence shown here is derived from an EMBL/GenBank/DDBJ whole genome shotgun (WGS) entry which is preliminary data.</text>
</comment>
<dbReference type="InterPro" id="IPR029058">
    <property type="entry name" value="AB_hydrolase_fold"/>
</dbReference>
<reference evidence="3 4" key="1">
    <citation type="submission" date="2014-12" db="EMBL/GenBank/DDBJ databases">
        <title>Genome sequencing of Photobacterium gaetbulicola AD005a.</title>
        <authorList>
            <person name="Adrian T.G.S."/>
            <person name="Chan K.G."/>
        </authorList>
    </citation>
    <scope>NUCLEOTIDE SEQUENCE [LARGE SCALE GENOMIC DNA]</scope>
    <source>
        <strain evidence="3 4">AD005a</strain>
    </source>
</reference>
<dbReference type="AlphaFoldDB" id="A0A0B9H4K7"/>
<dbReference type="PANTHER" id="PTHR33840">
    <property type="match status" value="1"/>
</dbReference>
<proteinExistence type="predicted"/>
<dbReference type="RefSeq" id="WP_039461059.1">
    <property type="nucleotide sequence ID" value="NZ_JWLZ01000150.1"/>
</dbReference>
<dbReference type="Proteomes" id="UP000031278">
    <property type="component" value="Unassembled WGS sequence"/>
</dbReference>
<dbReference type="EMBL" id="JWLZ01000150">
    <property type="protein sequence ID" value="KHT63817.1"/>
    <property type="molecule type" value="Genomic_DNA"/>
</dbReference>
<evidence type="ECO:0000256" key="1">
    <source>
        <dbReference type="SAM" id="MobiDB-lite"/>
    </source>
</evidence>
<gene>
    <name evidence="3" type="ORF">RJ45_09855</name>
</gene>
<feature type="domain" description="T6SS Phospholipase effector Tle1-like catalytic" evidence="2">
    <location>
        <begin position="4"/>
        <end position="265"/>
    </location>
</feature>
<dbReference type="PANTHER" id="PTHR33840:SF1">
    <property type="entry name" value="TLE1 PHOSPHOLIPASE DOMAIN-CONTAINING PROTEIN"/>
    <property type="match status" value="1"/>
</dbReference>
<evidence type="ECO:0000313" key="4">
    <source>
        <dbReference type="Proteomes" id="UP000031278"/>
    </source>
</evidence>
<name>A0A0B9H4K7_9GAMM</name>
<dbReference type="InterPro" id="IPR018712">
    <property type="entry name" value="Tle1-like_cat"/>
</dbReference>
<dbReference type="Pfam" id="PF09994">
    <property type="entry name" value="T6SS_Tle1-like_cat"/>
    <property type="match status" value="1"/>
</dbReference>
<evidence type="ECO:0000259" key="2">
    <source>
        <dbReference type="Pfam" id="PF09994"/>
    </source>
</evidence>
<organism evidence="3 4">
    <name type="scientific">Photobacterium gaetbulicola</name>
    <dbReference type="NCBI Taxonomy" id="1295392"/>
    <lineage>
        <taxon>Bacteria</taxon>
        <taxon>Pseudomonadati</taxon>
        <taxon>Pseudomonadota</taxon>
        <taxon>Gammaproteobacteria</taxon>
        <taxon>Vibrionales</taxon>
        <taxon>Vibrionaceae</taxon>
        <taxon>Photobacterium</taxon>
    </lineage>
</organism>
<dbReference type="Gene3D" id="2.60.120.430">
    <property type="entry name" value="Galactose-binding lectin"/>
    <property type="match status" value="1"/>
</dbReference>
<sequence>MAYLIVCCDGTWNDPDNRDGDVLSPTNVKQFFDFIPEIPNTQYTRYQAGVGTDGGLDKITGGIFGFGISEDIRDCYQWIADKYKPGDNIVLTGFSRGAYTARSLAGIICQLGIVDLHRHSESDWDEIIKNIYKEGYRNKESAIFLRDHHDIEFLPHSDKVFFLGVWDTVGALGIPDDKAIANLFDNPKKYQFHDVKLSHNVAHARHAVAIDEQRGSFTPTLWKDDVTHPHPSMSQLWFPGVHSDIGGGYKEDGLSNIALIWMIDELQKVATDLQWHSNMIAQVIPNPADELHNSHVGMMKVLVTAPRNIPCFDQQAASFHESALSRRENPPRKQGSYRTTRPLSPGSPVTLDIYAKHPWSWTGIYLEEGKSYRFTARGQWVDKNISCGPAGTNDGKFYFGELAHLASEALGLLEKAYKRLLDKPDANFMLTKRNEDAPYFCLMGAIANGGNPNTDGTHSPLREFSIGAGTTITVKKSGYLYCFPNDAWGFYGNNRGYVTLKVEEY</sequence>
<evidence type="ECO:0000313" key="3">
    <source>
        <dbReference type="EMBL" id="KHT63817.1"/>
    </source>
</evidence>
<protein>
    <recommendedName>
        <fullName evidence="2">T6SS Phospholipase effector Tle1-like catalytic domain-containing protein</fullName>
    </recommendedName>
</protein>
<feature type="region of interest" description="Disordered" evidence="1">
    <location>
        <begin position="320"/>
        <end position="344"/>
    </location>
</feature>